<accession>H0E427</accession>
<comment type="similarity">
    <text evidence="3">Belongs to the bacterial ribosomal protein bS18 family.</text>
</comment>
<dbReference type="GO" id="GO:1990904">
    <property type="term" value="C:ribonucleoprotein complex"/>
    <property type="evidence" value="ECO:0007669"/>
    <property type="project" value="UniProtKB-KW"/>
</dbReference>
<evidence type="ECO:0000256" key="2">
    <source>
        <dbReference type="ARBA" id="ARBA00023274"/>
    </source>
</evidence>
<dbReference type="Pfam" id="PF01084">
    <property type="entry name" value="Ribosomal_S18"/>
    <property type="match status" value="1"/>
</dbReference>
<evidence type="ECO:0000256" key="3">
    <source>
        <dbReference type="RuleBase" id="RU003910"/>
    </source>
</evidence>
<dbReference type="AlphaFoldDB" id="H0E427"/>
<gene>
    <name evidence="5" type="ORF">PAI11_15530</name>
</gene>
<dbReference type="SUPFAM" id="SSF46911">
    <property type="entry name" value="Ribosomal protein S18"/>
    <property type="match status" value="1"/>
</dbReference>
<evidence type="ECO:0000313" key="6">
    <source>
        <dbReference type="Proteomes" id="UP000005143"/>
    </source>
</evidence>
<keyword evidence="6" id="KW-1185">Reference proteome</keyword>
<sequence>MDALRALVTEKGKIRSRRATGLNARDQAHAARAVKQARELALLPYPHPRMIAMPGREDRGEERPERGGRGGYRGGRDRDDRE</sequence>
<dbReference type="Proteomes" id="UP000005143">
    <property type="component" value="Unassembled WGS sequence"/>
</dbReference>
<feature type="compositionally biased region" description="Basic and acidic residues" evidence="4">
    <location>
        <begin position="55"/>
        <end position="82"/>
    </location>
</feature>
<dbReference type="GO" id="GO:0006412">
    <property type="term" value="P:translation"/>
    <property type="evidence" value="ECO:0007669"/>
    <property type="project" value="InterPro"/>
</dbReference>
<evidence type="ECO:0000256" key="4">
    <source>
        <dbReference type="SAM" id="MobiDB-lite"/>
    </source>
</evidence>
<comment type="caution">
    <text evidence="5">The sequence shown here is derived from an EMBL/GenBank/DDBJ whole genome shotgun (WGS) entry which is preliminary data.</text>
</comment>
<protein>
    <recommendedName>
        <fullName evidence="7">30S ribosomal protein S18</fullName>
    </recommendedName>
</protein>
<keyword evidence="2 3" id="KW-0687">Ribonucleoprotein</keyword>
<dbReference type="Gene3D" id="4.10.640.10">
    <property type="entry name" value="Ribosomal protein S18"/>
    <property type="match status" value="1"/>
</dbReference>
<dbReference type="NCBIfam" id="TIGR00165">
    <property type="entry name" value="S18"/>
    <property type="match status" value="1"/>
</dbReference>
<dbReference type="PRINTS" id="PR00974">
    <property type="entry name" value="RIBOSOMALS18"/>
</dbReference>
<reference evidence="5 6" key="1">
    <citation type="journal article" date="2013" name="Biodegradation">
        <title>Quantitative proteomic analysis of ibuprofen-degrading Patulibacter sp. strain I11.</title>
        <authorList>
            <person name="Almeida B."/>
            <person name="Kjeldal H."/>
            <person name="Lolas I."/>
            <person name="Knudsen A.D."/>
            <person name="Carvalho G."/>
            <person name="Nielsen K.L."/>
            <person name="Barreto Crespo M.T."/>
            <person name="Stensballe A."/>
            <person name="Nielsen J.L."/>
        </authorList>
    </citation>
    <scope>NUCLEOTIDE SEQUENCE [LARGE SCALE GENOMIC DNA]</scope>
    <source>
        <strain evidence="5 6">I11</strain>
    </source>
</reference>
<name>H0E427_9ACTN</name>
<dbReference type="EMBL" id="AGUD01000092">
    <property type="protein sequence ID" value="EHN11562.1"/>
    <property type="molecule type" value="Genomic_DNA"/>
</dbReference>
<evidence type="ECO:0000256" key="1">
    <source>
        <dbReference type="ARBA" id="ARBA00022980"/>
    </source>
</evidence>
<dbReference type="GO" id="GO:0005840">
    <property type="term" value="C:ribosome"/>
    <property type="evidence" value="ECO:0007669"/>
    <property type="project" value="UniProtKB-KW"/>
</dbReference>
<evidence type="ECO:0000313" key="5">
    <source>
        <dbReference type="EMBL" id="EHN11562.1"/>
    </source>
</evidence>
<organism evidence="5 6">
    <name type="scientific">Patulibacter medicamentivorans</name>
    <dbReference type="NCBI Taxonomy" id="1097667"/>
    <lineage>
        <taxon>Bacteria</taxon>
        <taxon>Bacillati</taxon>
        <taxon>Actinomycetota</taxon>
        <taxon>Thermoleophilia</taxon>
        <taxon>Solirubrobacterales</taxon>
        <taxon>Patulibacteraceae</taxon>
        <taxon>Patulibacter</taxon>
    </lineage>
</organism>
<dbReference type="InterPro" id="IPR001648">
    <property type="entry name" value="Ribosomal_bS18"/>
</dbReference>
<dbReference type="InterPro" id="IPR036870">
    <property type="entry name" value="Ribosomal_bS18_sf"/>
</dbReference>
<feature type="region of interest" description="Disordered" evidence="4">
    <location>
        <begin position="45"/>
        <end position="82"/>
    </location>
</feature>
<dbReference type="GO" id="GO:0003735">
    <property type="term" value="F:structural constituent of ribosome"/>
    <property type="evidence" value="ECO:0007669"/>
    <property type="project" value="InterPro"/>
</dbReference>
<evidence type="ECO:0008006" key="7">
    <source>
        <dbReference type="Google" id="ProtNLM"/>
    </source>
</evidence>
<keyword evidence="1 3" id="KW-0689">Ribosomal protein</keyword>
<proteinExistence type="inferred from homology"/>